<dbReference type="SUPFAM" id="SSF103473">
    <property type="entry name" value="MFS general substrate transporter"/>
    <property type="match status" value="1"/>
</dbReference>
<feature type="transmembrane region" description="Helical" evidence="6">
    <location>
        <begin position="139"/>
        <end position="161"/>
    </location>
</feature>
<feature type="transmembrane region" description="Helical" evidence="6">
    <location>
        <begin position="46"/>
        <end position="64"/>
    </location>
</feature>
<evidence type="ECO:0000256" key="5">
    <source>
        <dbReference type="ARBA" id="ARBA00023136"/>
    </source>
</evidence>
<feature type="transmembrane region" description="Helical" evidence="6">
    <location>
        <begin position="84"/>
        <end position="105"/>
    </location>
</feature>
<feature type="domain" description="Major facilitator superfamily (MFS) profile" evidence="7">
    <location>
        <begin position="12"/>
        <end position="415"/>
    </location>
</feature>
<dbReference type="GO" id="GO:0022857">
    <property type="term" value="F:transmembrane transporter activity"/>
    <property type="evidence" value="ECO:0007669"/>
    <property type="project" value="InterPro"/>
</dbReference>
<dbReference type="PROSITE" id="PS50850">
    <property type="entry name" value="MFS"/>
    <property type="match status" value="1"/>
</dbReference>
<accession>A0A4R1PWP4</accession>
<dbReference type="InterPro" id="IPR036259">
    <property type="entry name" value="MFS_trans_sf"/>
</dbReference>
<dbReference type="Pfam" id="PF07690">
    <property type="entry name" value="MFS_1"/>
    <property type="match status" value="1"/>
</dbReference>
<proteinExistence type="predicted"/>
<organism evidence="8 9">
    <name type="scientific">Anaerospora hongkongensis</name>
    <dbReference type="NCBI Taxonomy" id="244830"/>
    <lineage>
        <taxon>Bacteria</taxon>
        <taxon>Bacillati</taxon>
        <taxon>Bacillota</taxon>
        <taxon>Negativicutes</taxon>
        <taxon>Selenomonadales</taxon>
        <taxon>Sporomusaceae</taxon>
        <taxon>Anaerospora</taxon>
    </lineage>
</organism>
<feature type="transmembrane region" description="Helical" evidence="6">
    <location>
        <begin position="303"/>
        <end position="323"/>
    </location>
</feature>
<feature type="transmembrane region" description="Helical" evidence="6">
    <location>
        <begin position="329"/>
        <end position="351"/>
    </location>
</feature>
<feature type="transmembrane region" description="Helical" evidence="6">
    <location>
        <begin position="270"/>
        <end position="291"/>
    </location>
</feature>
<dbReference type="InterPro" id="IPR050382">
    <property type="entry name" value="MFS_Na/Anion_cotransporter"/>
</dbReference>
<dbReference type="Proteomes" id="UP000295063">
    <property type="component" value="Unassembled WGS sequence"/>
</dbReference>
<gene>
    <name evidence="8" type="ORF">EV210_10797</name>
</gene>
<dbReference type="RefSeq" id="WP_132080369.1">
    <property type="nucleotide sequence ID" value="NZ_SLUI01000007.1"/>
</dbReference>
<evidence type="ECO:0000259" key="7">
    <source>
        <dbReference type="PROSITE" id="PS50850"/>
    </source>
</evidence>
<sequence length="435" mass="47555">MNEKPSQFRWFLAVLMFLICFISYMDRVNLSVATPEIMKEFQFTKMQIGLLQTAFFVGYSLMQIPGGIMSELFGHRRVITTAATFWSIFTALTAACTSLPMFAVVRTLFGIGEGPLAPSFTRFVYRWFNANEKARGSSFLLGGVFFGPVVGPAATVALMLAFGWRSVFVIFGAVGIVLAAAWYYFATESPRGNRFVNAAELAHIEGSDTPAQQEKEMAPWRSFLSSPQFWAIGIQFFITDYIMYVFLAWLPLYLMEAQNFSLQKMGIAASFPWAALCLVTFATGYFSDKLIMSGASKHKVRTVSGIVGLALCCAGLYLGAIATTPTMNVFWLTLSLGSLGLTFNAGWAACIDLGGKFSGSVSGWMNFWGNLGGVVAPILTAWIATQYGWQSAITATSAFAVIGMAAWIMVKPERPLIPKTLVTPENSANKAVSQS</sequence>
<feature type="transmembrane region" description="Helical" evidence="6">
    <location>
        <begin position="6"/>
        <end position="25"/>
    </location>
</feature>
<evidence type="ECO:0000256" key="2">
    <source>
        <dbReference type="ARBA" id="ARBA00022448"/>
    </source>
</evidence>
<dbReference type="GO" id="GO:0005886">
    <property type="term" value="C:plasma membrane"/>
    <property type="evidence" value="ECO:0007669"/>
    <property type="project" value="UniProtKB-SubCell"/>
</dbReference>
<dbReference type="PANTHER" id="PTHR11662">
    <property type="entry name" value="SOLUTE CARRIER FAMILY 17"/>
    <property type="match status" value="1"/>
</dbReference>
<evidence type="ECO:0000313" key="9">
    <source>
        <dbReference type="Proteomes" id="UP000295063"/>
    </source>
</evidence>
<dbReference type="CDD" id="cd17319">
    <property type="entry name" value="MFS_ExuT_GudP_like"/>
    <property type="match status" value="1"/>
</dbReference>
<evidence type="ECO:0000256" key="6">
    <source>
        <dbReference type="SAM" id="Phobius"/>
    </source>
</evidence>
<name>A0A4R1PWP4_9FIRM</name>
<evidence type="ECO:0000256" key="4">
    <source>
        <dbReference type="ARBA" id="ARBA00022989"/>
    </source>
</evidence>
<dbReference type="Gene3D" id="1.20.1250.20">
    <property type="entry name" value="MFS general substrate transporter like domains"/>
    <property type="match status" value="2"/>
</dbReference>
<dbReference type="AlphaFoldDB" id="A0A4R1PWP4"/>
<keyword evidence="5 6" id="KW-0472">Membrane</keyword>
<dbReference type="PANTHER" id="PTHR11662:SF399">
    <property type="entry name" value="FI19708P1-RELATED"/>
    <property type="match status" value="1"/>
</dbReference>
<comment type="subcellular location">
    <subcellularLocation>
        <location evidence="1">Cell membrane</location>
        <topology evidence="1">Multi-pass membrane protein</topology>
    </subcellularLocation>
</comment>
<feature type="transmembrane region" description="Helical" evidence="6">
    <location>
        <begin position="389"/>
        <end position="410"/>
    </location>
</feature>
<feature type="transmembrane region" description="Helical" evidence="6">
    <location>
        <begin position="167"/>
        <end position="185"/>
    </location>
</feature>
<keyword evidence="2" id="KW-0813">Transport</keyword>
<keyword evidence="4 6" id="KW-1133">Transmembrane helix</keyword>
<evidence type="ECO:0000313" key="8">
    <source>
        <dbReference type="EMBL" id="TCL36834.1"/>
    </source>
</evidence>
<evidence type="ECO:0000256" key="3">
    <source>
        <dbReference type="ARBA" id="ARBA00022692"/>
    </source>
</evidence>
<dbReference type="OrthoDB" id="105228at2"/>
<feature type="transmembrane region" description="Helical" evidence="6">
    <location>
        <begin position="229"/>
        <end position="250"/>
    </location>
</feature>
<dbReference type="InterPro" id="IPR020846">
    <property type="entry name" value="MFS_dom"/>
</dbReference>
<keyword evidence="3 6" id="KW-0812">Transmembrane</keyword>
<dbReference type="InterPro" id="IPR011701">
    <property type="entry name" value="MFS"/>
</dbReference>
<keyword evidence="9" id="KW-1185">Reference proteome</keyword>
<dbReference type="EMBL" id="SLUI01000007">
    <property type="protein sequence ID" value="TCL36834.1"/>
    <property type="molecule type" value="Genomic_DNA"/>
</dbReference>
<protein>
    <submittedName>
        <fullName evidence="8">ACS family glucarate transporter-like MFS transporter</fullName>
    </submittedName>
</protein>
<evidence type="ECO:0000256" key="1">
    <source>
        <dbReference type="ARBA" id="ARBA00004651"/>
    </source>
</evidence>
<comment type="caution">
    <text evidence="8">The sequence shown here is derived from an EMBL/GenBank/DDBJ whole genome shotgun (WGS) entry which is preliminary data.</text>
</comment>
<reference evidence="8 9" key="1">
    <citation type="submission" date="2019-03" db="EMBL/GenBank/DDBJ databases">
        <title>Genomic Encyclopedia of Type Strains, Phase IV (KMG-IV): sequencing the most valuable type-strain genomes for metagenomic binning, comparative biology and taxonomic classification.</title>
        <authorList>
            <person name="Goeker M."/>
        </authorList>
    </citation>
    <scope>NUCLEOTIDE SEQUENCE [LARGE SCALE GENOMIC DNA]</scope>
    <source>
        <strain evidence="8 9">DSM 15969</strain>
    </source>
</reference>
<feature type="transmembrane region" description="Helical" evidence="6">
    <location>
        <begin position="363"/>
        <end position="383"/>
    </location>
</feature>